<gene>
    <name evidence="4" type="ORF">V6575_02880</name>
</gene>
<evidence type="ECO:0000313" key="4">
    <source>
        <dbReference type="EMBL" id="MEJ8473020.1"/>
    </source>
</evidence>
<dbReference type="RefSeq" id="WP_340272524.1">
    <property type="nucleotide sequence ID" value="NZ_JBAKIA010000001.1"/>
</dbReference>
<keyword evidence="3" id="KW-0472">Membrane</keyword>
<reference evidence="4 5" key="1">
    <citation type="submission" date="2024-02" db="EMBL/GenBank/DDBJ databases">
        <title>Roseibium algae sp. nov., isolated from marine alga (Grateloupia sp.), showing potential in myo-inositol conversion.</title>
        <authorList>
            <person name="Wang Y."/>
        </authorList>
    </citation>
    <scope>NUCLEOTIDE SEQUENCE [LARGE SCALE GENOMIC DNA]</scope>
    <source>
        <strain evidence="4 5">H3510</strain>
    </source>
</reference>
<keyword evidence="3" id="KW-0812">Transmembrane</keyword>
<sequence>MIEAAMYIALGFFLATMMAAAIFPAFYKRAVRLTSDAMRAVNPASYAEVRASQDFERANHALALRKVERAVEKERENSVLYRLEAGKLTAELIAQNSAHTQELAALKEQIQQTEQKAGGRRAQINAVATELEHTRARLAQTEEALAAAKAEKVSPQSPTPDFAKWTPAEDTMALTTITGLESQISTLKGKLALADDKLPRPINPLLLTNEAELRTIISGLEGELIDADAQCISAEAEVARLSAALNQSAIPTDERIIQLQQELKTTNNAKARLEALIHDRERALALSKAQVSKLRKDLRSAPELLNARAELTALADQIANPGKKRSDDKGKASKAPAITPVAISGAQDTLSSAATKTLPQASVSKSAPTSLPTANNASALVNRIVRSSKANAAAKAKKVETEPSDSEVSIKPTPEAKTTTSRASTKKQETSSPKKQGVA</sequence>
<keyword evidence="3" id="KW-1133">Transmembrane helix</keyword>
<keyword evidence="5" id="KW-1185">Reference proteome</keyword>
<evidence type="ECO:0000313" key="5">
    <source>
        <dbReference type="Proteomes" id="UP001385499"/>
    </source>
</evidence>
<feature type="region of interest" description="Disordered" evidence="2">
    <location>
        <begin position="388"/>
        <end position="439"/>
    </location>
</feature>
<dbReference type="Gene3D" id="1.10.287.1490">
    <property type="match status" value="1"/>
</dbReference>
<keyword evidence="1" id="KW-0175">Coiled coil</keyword>
<feature type="region of interest" description="Disordered" evidence="2">
    <location>
        <begin position="318"/>
        <end position="340"/>
    </location>
</feature>
<organism evidence="4 5">
    <name type="scientific">Roseibium algae</name>
    <dbReference type="NCBI Taxonomy" id="3123038"/>
    <lineage>
        <taxon>Bacteria</taxon>
        <taxon>Pseudomonadati</taxon>
        <taxon>Pseudomonadota</taxon>
        <taxon>Alphaproteobacteria</taxon>
        <taxon>Hyphomicrobiales</taxon>
        <taxon>Stappiaceae</taxon>
        <taxon>Roseibium</taxon>
    </lineage>
</organism>
<proteinExistence type="predicted"/>
<feature type="coiled-coil region" evidence="1">
    <location>
        <begin position="89"/>
        <end position="151"/>
    </location>
</feature>
<protein>
    <submittedName>
        <fullName evidence="4">Uncharacterized protein</fullName>
    </submittedName>
</protein>
<dbReference type="Proteomes" id="UP001385499">
    <property type="component" value="Unassembled WGS sequence"/>
</dbReference>
<comment type="caution">
    <text evidence="4">The sequence shown here is derived from an EMBL/GenBank/DDBJ whole genome shotgun (WGS) entry which is preliminary data.</text>
</comment>
<evidence type="ECO:0000256" key="3">
    <source>
        <dbReference type="SAM" id="Phobius"/>
    </source>
</evidence>
<name>A0ABU8TFU1_9HYPH</name>
<dbReference type="EMBL" id="JBAKIA010000001">
    <property type="protein sequence ID" value="MEJ8473020.1"/>
    <property type="molecule type" value="Genomic_DNA"/>
</dbReference>
<feature type="compositionally biased region" description="Polar residues" evidence="2">
    <location>
        <begin position="430"/>
        <end position="439"/>
    </location>
</feature>
<accession>A0ABU8TFU1</accession>
<evidence type="ECO:0000256" key="2">
    <source>
        <dbReference type="SAM" id="MobiDB-lite"/>
    </source>
</evidence>
<evidence type="ECO:0000256" key="1">
    <source>
        <dbReference type="SAM" id="Coils"/>
    </source>
</evidence>
<feature type="transmembrane region" description="Helical" evidence="3">
    <location>
        <begin position="6"/>
        <end position="27"/>
    </location>
</feature>